<organism evidence="1 2">
    <name type="scientific">Lactuca sativa</name>
    <name type="common">Garden lettuce</name>
    <dbReference type="NCBI Taxonomy" id="4236"/>
    <lineage>
        <taxon>Eukaryota</taxon>
        <taxon>Viridiplantae</taxon>
        <taxon>Streptophyta</taxon>
        <taxon>Embryophyta</taxon>
        <taxon>Tracheophyta</taxon>
        <taxon>Spermatophyta</taxon>
        <taxon>Magnoliopsida</taxon>
        <taxon>eudicotyledons</taxon>
        <taxon>Gunneridae</taxon>
        <taxon>Pentapetalae</taxon>
        <taxon>asterids</taxon>
        <taxon>campanulids</taxon>
        <taxon>Asterales</taxon>
        <taxon>Asteraceae</taxon>
        <taxon>Cichorioideae</taxon>
        <taxon>Cichorieae</taxon>
        <taxon>Lactucinae</taxon>
        <taxon>Lactuca</taxon>
    </lineage>
</organism>
<name>A0A9R1W206_LACSA</name>
<protein>
    <recommendedName>
        <fullName evidence="3">dUTPase-like domain-containing protein</fullName>
    </recommendedName>
</protein>
<dbReference type="Gramene" id="rna-gnl|WGS:NBSK|LSAT_3X108481_mrna">
    <property type="protein sequence ID" value="cds-PLY74047.1"/>
    <property type="gene ID" value="gene-LSAT_3X108481"/>
</dbReference>
<proteinExistence type="predicted"/>
<comment type="caution">
    <text evidence="1">The sequence shown here is derived from an EMBL/GenBank/DDBJ whole genome shotgun (WGS) entry which is preliminary data.</text>
</comment>
<dbReference type="InterPro" id="IPR036157">
    <property type="entry name" value="dUTPase-like_sf"/>
</dbReference>
<accession>A0A9R1W206</accession>
<evidence type="ECO:0008006" key="3">
    <source>
        <dbReference type="Google" id="ProtNLM"/>
    </source>
</evidence>
<keyword evidence="2" id="KW-1185">Reference proteome</keyword>
<dbReference type="EMBL" id="NBSK02000003">
    <property type="protein sequence ID" value="KAJ0216920.1"/>
    <property type="molecule type" value="Genomic_DNA"/>
</dbReference>
<dbReference type="Gene3D" id="2.70.40.10">
    <property type="match status" value="1"/>
</dbReference>
<evidence type="ECO:0000313" key="2">
    <source>
        <dbReference type="Proteomes" id="UP000235145"/>
    </source>
</evidence>
<evidence type="ECO:0000313" key="1">
    <source>
        <dbReference type="EMBL" id="KAJ0216920.1"/>
    </source>
</evidence>
<dbReference type="OrthoDB" id="1719606at2759"/>
<gene>
    <name evidence="1" type="ORF">LSAT_V11C300145200</name>
</gene>
<dbReference type="SUPFAM" id="SSF51283">
    <property type="entry name" value="dUTPase-like"/>
    <property type="match status" value="1"/>
</dbReference>
<dbReference type="AlphaFoldDB" id="A0A9R1W206"/>
<sequence length="136" mass="14976">MANNTQQVPRVLVNRVSEQAVFPCGGIISSAKTITLQGWNRTLVPTDLRFIIPAGVCLHIAIIPDLSQQSLSVNQGYMCGPCSDALVWVDMYNRSGSPFKLKAGDHIAWLDVLHNKITPKLIDVTPLFNNQPTSYN</sequence>
<dbReference type="Proteomes" id="UP000235145">
    <property type="component" value="Unassembled WGS sequence"/>
</dbReference>
<reference evidence="1 2" key="1">
    <citation type="journal article" date="2017" name="Nat. Commun.">
        <title>Genome assembly with in vitro proximity ligation data and whole-genome triplication in lettuce.</title>
        <authorList>
            <person name="Reyes-Chin-Wo S."/>
            <person name="Wang Z."/>
            <person name="Yang X."/>
            <person name="Kozik A."/>
            <person name="Arikit S."/>
            <person name="Song C."/>
            <person name="Xia L."/>
            <person name="Froenicke L."/>
            <person name="Lavelle D.O."/>
            <person name="Truco M.J."/>
            <person name="Xia R."/>
            <person name="Zhu S."/>
            <person name="Xu C."/>
            <person name="Xu H."/>
            <person name="Xu X."/>
            <person name="Cox K."/>
            <person name="Korf I."/>
            <person name="Meyers B.C."/>
            <person name="Michelmore R.W."/>
        </authorList>
    </citation>
    <scope>NUCLEOTIDE SEQUENCE [LARGE SCALE GENOMIC DNA]</scope>
    <source>
        <strain evidence="2">cv. Salinas</strain>
        <tissue evidence="1">Seedlings</tissue>
    </source>
</reference>